<organism evidence="1 3">
    <name type="scientific">Bacteroides caccae</name>
    <dbReference type="NCBI Taxonomy" id="47678"/>
    <lineage>
        <taxon>Bacteria</taxon>
        <taxon>Pseudomonadati</taxon>
        <taxon>Bacteroidota</taxon>
        <taxon>Bacteroidia</taxon>
        <taxon>Bacteroidales</taxon>
        <taxon>Bacteroidaceae</taxon>
        <taxon>Bacteroides</taxon>
    </lineage>
</organism>
<proteinExistence type="predicted"/>
<reference evidence="2 4" key="2">
    <citation type="journal article" date="2019" name="Nat. Med.">
        <title>A library of human gut bacterial isolates paired with longitudinal multiomics data enables mechanistic microbiome research.</title>
        <authorList>
            <person name="Poyet M."/>
            <person name="Groussin M."/>
            <person name="Gibbons S.M."/>
            <person name="Avila-Pacheco J."/>
            <person name="Jiang X."/>
            <person name="Kearney S.M."/>
            <person name="Perrotta A.R."/>
            <person name="Berdy B."/>
            <person name="Zhao S."/>
            <person name="Lieberman T.D."/>
            <person name="Swanson P.K."/>
            <person name="Smith M."/>
            <person name="Roesemann S."/>
            <person name="Alexander J.E."/>
            <person name="Rich S.A."/>
            <person name="Livny J."/>
            <person name="Vlamakis H."/>
            <person name="Clish C."/>
            <person name="Bullock K."/>
            <person name="Deik A."/>
            <person name="Scott J."/>
            <person name="Pierce K.A."/>
            <person name="Xavier R.J."/>
            <person name="Alm E.J."/>
        </authorList>
    </citation>
    <scope>NUCLEOTIDE SEQUENCE [LARGE SCALE GENOMIC DNA]</scope>
    <source>
        <strain evidence="2 4">BIOML-A19</strain>
    </source>
</reference>
<accession>A0A174PKD9</accession>
<evidence type="ECO:0000313" key="3">
    <source>
        <dbReference type="Proteomes" id="UP000095657"/>
    </source>
</evidence>
<evidence type="ECO:0000313" key="2">
    <source>
        <dbReference type="EMBL" id="KAA5494876.1"/>
    </source>
</evidence>
<dbReference type="AlphaFoldDB" id="A0A174PKD9"/>
<evidence type="ECO:0000313" key="4">
    <source>
        <dbReference type="Proteomes" id="UP000368418"/>
    </source>
</evidence>
<protein>
    <submittedName>
        <fullName evidence="1">Uncharacterized protein</fullName>
    </submittedName>
</protein>
<evidence type="ECO:0000313" key="1">
    <source>
        <dbReference type="EMBL" id="CUP61482.1"/>
    </source>
</evidence>
<dbReference type="Proteomes" id="UP000095657">
    <property type="component" value="Unassembled WGS sequence"/>
</dbReference>
<dbReference type="EMBL" id="VVYD01000027">
    <property type="protein sequence ID" value="KAA5494876.1"/>
    <property type="molecule type" value="Genomic_DNA"/>
</dbReference>
<gene>
    <name evidence="1" type="ORF">ERS852494_02644</name>
    <name evidence="2" type="ORF">F2Y31_20225</name>
</gene>
<dbReference type="EMBL" id="CZAI01000006">
    <property type="protein sequence ID" value="CUP61482.1"/>
    <property type="molecule type" value="Genomic_DNA"/>
</dbReference>
<reference evidence="1 3" key="1">
    <citation type="submission" date="2015-09" db="EMBL/GenBank/DDBJ databases">
        <authorList>
            <consortium name="Pathogen Informatics"/>
        </authorList>
    </citation>
    <scope>NUCLEOTIDE SEQUENCE [LARGE SCALE GENOMIC DNA]</scope>
    <source>
        <strain evidence="1 3">2789STDY5834880</strain>
    </source>
</reference>
<sequence>MGVLLVTGILKEITCLQAVADDEACKYGYESWIAYCYKTNIFTRFITICPCCKKSFTNDNPAVGEHVLAEYGRLDTEGRLIYTKCITPICKKCNDRFKNNQAWKVFKVRGYHLCRVPNKPPKR</sequence>
<dbReference type="Proteomes" id="UP000368418">
    <property type="component" value="Unassembled WGS sequence"/>
</dbReference>
<name>A0A174PKD9_9BACE</name>